<dbReference type="Proteomes" id="UP001152622">
    <property type="component" value="Chromosome 10"/>
</dbReference>
<feature type="region of interest" description="Disordered" evidence="1">
    <location>
        <begin position="22"/>
        <end position="49"/>
    </location>
</feature>
<dbReference type="EMBL" id="JAINUF010000010">
    <property type="protein sequence ID" value="KAJ8348933.1"/>
    <property type="molecule type" value="Genomic_DNA"/>
</dbReference>
<evidence type="ECO:0000313" key="3">
    <source>
        <dbReference type="Proteomes" id="UP001152622"/>
    </source>
</evidence>
<gene>
    <name evidence="2" type="ORF">SKAU_G00275220</name>
</gene>
<accession>A0A9Q1F137</accession>
<reference evidence="2" key="1">
    <citation type="journal article" date="2023" name="Science">
        <title>Genome structures resolve the early diversification of teleost fishes.</title>
        <authorList>
            <person name="Parey E."/>
            <person name="Louis A."/>
            <person name="Montfort J."/>
            <person name="Bouchez O."/>
            <person name="Roques C."/>
            <person name="Iampietro C."/>
            <person name="Lluch J."/>
            <person name="Castinel A."/>
            <person name="Donnadieu C."/>
            <person name="Desvignes T."/>
            <person name="Floi Bucao C."/>
            <person name="Jouanno E."/>
            <person name="Wen M."/>
            <person name="Mejri S."/>
            <person name="Dirks R."/>
            <person name="Jansen H."/>
            <person name="Henkel C."/>
            <person name="Chen W.J."/>
            <person name="Zahm M."/>
            <person name="Cabau C."/>
            <person name="Klopp C."/>
            <person name="Thompson A.W."/>
            <person name="Robinson-Rechavi M."/>
            <person name="Braasch I."/>
            <person name="Lecointre G."/>
            <person name="Bobe J."/>
            <person name="Postlethwait J.H."/>
            <person name="Berthelot C."/>
            <person name="Roest Crollius H."/>
            <person name="Guiguen Y."/>
        </authorList>
    </citation>
    <scope>NUCLEOTIDE SEQUENCE</scope>
    <source>
        <strain evidence="2">WJC10195</strain>
    </source>
</reference>
<evidence type="ECO:0000256" key="1">
    <source>
        <dbReference type="SAM" id="MobiDB-lite"/>
    </source>
</evidence>
<proteinExistence type="predicted"/>
<evidence type="ECO:0000313" key="2">
    <source>
        <dbReference type="EMBL" id="KAJ8348933.1"/>
    </source>
</evidence>
<keyword evidence="3" id="KW-1185">Reference proteome</keyword>
<comment type="caution">
    <text evidence="2">The sequence shown here is derived from an EMBL/GenBank/DDBJ whole genome shotgun (WGS) entry which is preliminary data.</text>
</comment>
<sequence>MEVDHRLQAHVLALFTPVTLTGETATSGAAEPNALGVNGSGRESAGGGGGIAGLVSAQIAISRSTSPDPQGSVAGANQKAGLSSQLLPLSGEMTRLRGGTPAPTEIWAG</sequence>
<name>A0A9Q1F137_SYNKA</name>
<dbReference type="AlphaFoldDB" id="A0A9Q1F137"/>
<feature type="region of interest" description="Disordered" evidence="1">
    <location>
        <begin position="87"/>
        <end position="109"/>
    </location>
</feature>
<protein>
    <submittedName>
        <fullName evidence="2">Uncharacterized protein</fullName>
    </submittedName>
</protein>
<organism evidence="2 3">
    <name type="scientific">Synaphobranchus kaupii</name>
    <name type="common">Kaup's arrowtooth eel</name>
    <dbReference type="NCBI Taxonomy" id="118154"/>
    <lineage>
        <taxon>Eukaryota</taxon>
        <taxon>Metazoa</taxon>
        <taxon>Chordata</taxon>
        <taxon>Craniata</taxon>
        <taxon>Vertebrata</taxon>
        <taxon>Euteleostomi</taxon>
        <taxon>Actinopterygii</taxon>
        <taxon>Neopterygii</taxon>
        <taxon>Teleostei</taxon>
        <taxon>Anguilliformes</taxon>
        <taxon>Synaphobranchidae</taxon>
        <taxon>Synaphobranchus</taxon>
    </lineage>
</organism>